<feature type="compositionally biased region" description="Low complexity" evidence="10">
    <location>
        <begin position="1622"/>
        <end position="1639"/>
    </location>
</feature>
<name>A0A8H5GTQ2_9AGAR</name>
<feature type="transmembrane region" description="Helical" evidence="11">
    <location>
        <begin position="882"/>
        <end position="903"/>
    </location>
</feature>
<comment type="caution">
    <text evidence="14">The sequence shown here is derived from an EMBL/GenBank/DDBJ whole genome shotgun (WGS) entry which is preliminary data.</text>
</comment>
<accession>A0A8H5GTQ2</accession>
<dbReference type="InterPro" id="IPR017871">
    <property type="entry name" value="ABC_transporter-like_CS"/>
</dbReference>
<keyword evidence="8 11" id="KW-0472">Membrane</keyword>
<dbReference type="Gene3D" id="1.20.1560.10">
    <property type="entry name" value="ABC transporter type 1, transmembrane domain"/>
    <property type="match status" value="1"/>
</dbReference>
<dbReference type="EMBL" id="JAACJM010000010">
    <property type="protein sequence ID" value="KAF5370735.1"/>
    <property type="molecule type" value="Genomic_DNA"/>
</dbReference>
<dbReference type="Gene3D" id="3.40.50.300">
    <property type="entry name" value="P-loop containing nucleotide triphosphate hydrolases"/>
    <property type="match status" value="1"/>
</dbReference>
<feature type="compositionally biased region" description="Polar residues" evidence="10">
    <location>
        <begin position="957"/>
        <end position="978"/>
    </location>
</feature>
<evidence type="ECO:0000256" key="5">
    <source>
        <dbReference type="ARBA" id="ARBA00022792"/>
    </source>
</evidence>
<dbReference type="Pfam" id="PF00664">
    <property type="entry name" value="ABC_membrane"/>
    <property type="match status" value="1"/>
</dbReference>
<evidence type="ECO:0000256" key="8">
    <source>
        <dbReference type="ARBA" id="ARBA00023136"/>
    </source>
</evidence>
<dbReference type="SMART" id="SM00382">
    <property type="entry name" value="AAA"/>
    <property type="match status" value="1"/>
</dbReference>
<proteinExistence type="inferred from homology"/>
<dbReference type="PANTHER" id="PTHR24221">
    <property type="entry name" value="ATP-BINDING CASSETTE SUB-FAMILY B"/>
    <property type="match status" value="1"/>
</dbReference>
<feature type="compositionally biased region" description="Basic and acidic residues" evidence="10">
    <location>
        <begin position="528"/>
        <end position="542"/>
    </location>
</feature>
<organism evidence="14 15">
    <name type="scientific">Tetrapyrgos nigripes</name>
    <dbReference type="NCBI Taxonomy" id="182062"/>
    <lineage>
        <taxon>Eukaryota</taxon>
        <taxon>Fungi</taxon>
        <taxon>Dikarya</taxon>
        <taxon>Basidiomycota</taxon>
        <taxon>Agaricomycotina</taxon>
        <taxon>Agaricomycetes</taxon>
        <taxon>Agaricomycetidae</taxon>
        <taxon>Agaricales</taxon>
        <taxon>Marasmiineae</taxon>
        <taxon>Marasmiaceae</taxon>
        <taxon>Tetrapyrgos</taxon>
    </lineage>
</organism>
<dbReference type="InterPro" id="IPR003593">
    <property type="entry name" value="AAA+_ATPase"/>
</dbReference>
<feature type="domain" description="ABC transmembrane type-1" evidence="13">
    <location>
        <begin position="1026"/>
        <end position="1309"/>
    </location>
</feature>
<dbReference type="InterPro" id="IPR011527">
    <property type="entry name" value="ABC1_TM_dom"/>
</dbReference>
<feature type="transmembrane region" description="Helical" evidence="11">
    <location>
        <begin position="779"/>
        <end position="804"/>
    </location>
</feature>
<keyword evidence="2" id="KW-0813">Transport</keyword>
<feature type="transmembrane region" description="Helical" evidence="11">
    <location>
        <begin position="1166"/>
        <end position="1185"/>
    </location>
</feature>
<dbReference type="CDD" id="cd18583">
    <property type="entry name" value="ABC_6TM_HMT1"/>
    <property type="match status" value="1"/>
</dbReference>
<feature type="compositionally biased region" description="Acidic residues" evidence="10">
    <location>
        <begin position="1640"/>
        <end position="1651"/>
    </location>
</feature>
<dbReference type="GO" id="GO:0016020">
    <property type="term" value="C:membrane"/>
    <property type="evidence" value="ECO:0007669"/>
    <property type="project" value="UniProtKB-SubCell"/>
</dbReference>
<feature type="transmembrane region" description="Helical" evidence="11">
    <location>
        <begin position="1023"/>
        <end position="1047"/>
    </location>
</feature>
<reference evidence="14 15" key="1">
    <citation type="journal article" date="2020" name="ISME J.">
        <title>Uncovering the hidden diversity of litter-decomposition mechanisms in mushroom-forming fungi.</title>
        <authorList>
            <person name="Floudas D."/>
            <person name="Bentzer J."/>
            <person name="Ahren D."/>
            <person name="Johansson T."/>
            <person name="Persson P."/>
            <person name="Tunlid A."/>
        </authorList>
    </citation>
    <scope>NUCLEOTIDE SEQUENCE [LARGE SCALE GENOMIC DNA]</scope>
    <source>
        <strain evidence="14 15">CBS 291.85</strain>
    </source>
</reference>
<dbReference type="InterPro" id="IPR003439">
    <property type="entry name" value="ABC_transporter-like_ATP-bd"/>
</dbReference>
<protein>
    <submittedName>
        <fullName evidence="14">Uncharacterized protein</fullName>
    </submittedName>
</protein>
<dbReference type="PROSITE" id="PS00211">
    <property type="entry name" value="ABC_TRANSPORTER_1"/>
    <property type="match status" value="1"/>
</dbReference>
<keyword evidence="15" id="KW-1185">Reference proteome</keyword>
<feature type="transmembrane region" description="Helical" evidence="11">
    <location>
        <begin position="850"/>
        <end position="870"/>
    </location>
</feature>
<evidence type="ECO:0000313" key="15">
    <source>
        <dbReference type="Proteomes" id="UP000559256"/>
    </source>
</evidence>
<dbReference type="InterPro" id="IPR039421">
    <property type="entry name" value="Type_1_exporter"/>
</dbReference>
<evidence type="ECO:0000256" key="7">
    <source>
        <dbReference type="ARBA" id="ARBA00022989"/>
    </source>
</evidence>
<evidence type="ECO:0000256" key="1">
    <source>
        <dbReference type="ARBA" id="ARBA00004141"/>
    </source>
</evidence>
<dbReference type="PROSITE" id="PS50929">
    <property type="entry name" value="ABC_TM1F"/>
    <property type="match status" value="1"/>
</dbReference>
<feature type="transmembrane region" description="Helical" evidence="11">
    <location>
        <begin position="1139"/>
        <end position="1160"/>
    </location>
</feature>
<dbReference type="FunFam" id="3.40.50.300:FF:000186">
    <property type="entry name" value="ATP-binding cassette sub-family B member 7, mitochondrial"/>
    <property type="match status" value="1"/>
</dbReference>
<evidence type="ECO:0000256" key="6">
    <source>
        <dbReference type="ARBA" id="ARBA00022840"/>
    </source>
</evidence>
<dbReference type="PANTHER" id="PTHR24221:SF648">
    <property type="entry name" value="ABC-TYPE TRANSPORTER ATR1"/>
    <property type="match status" value="1"/>
</dbReference>
<evidence type="ECO:0000256" key="3">
    <source>
        <dbReference type="ARBA" id="ARBA00022692"/>
    </source>
</evidence>
<dbReference type="InterPro" id="IPR027417">
    <property type="entry name" value="P-loop_NTPase"/>
</dbReference>
<gene>
    <name evidence="14" type="ORF">D9758_002089</name>
</gene>
<evidence type="ECO:0000259" key="12">
    <source>
        <dbReference type="PROSITE" id="PS50893"/>
    </source>
</evidence>
<comment type="similarity">
    <text evidence="9">Belongs to the ABC transporter superfamily. ABCB family. Heavy Metal importer (TC 3.A.1.210) subfamily.</text>
</comment>
<dbReference type="PROSITE" id="PS50893">
    <property type="entry name" value="ABC_TRANSPORTER_2"/>
    <property type="match status" value="1"/>
</dbReference>
<keyword evidence="6" id="KW-0067">ATP-binding</keyword>
<evidence type="ECO:0000256" key="2">
    <source>
        <dbReference type="ARBA" id="ARBA00022448"/>
    </source>
</evidence>
<evidence type="ECO:0000256" key="9">
    <source>
        <dbReference type="ARBA" id="ARBA00024363"/>
    </source>
</evidence>
<keyword evidence="3 11" id="KW-0812">Transmembrane</keyword>
<dbReference type="SUPFAM" id="SSF90123">
    <property type="entry name" value="ABC transporter transmembrane region"/>
    <property type="match status" value="1"/>
</dbReference>
<dbReference type="GO" id="GO:0016887">
    <property type="term" value="F:ATP hydrolysis activity"/>
    <property type="evidence" value="ECO:0007669"/>
    <property type="project" value="InterPro"/>
</dbReference>
<evidence type="ECO:0000256" key="4">
    <source>
        <dbReference type="ARBA" id="ARBA00022741"/>
    </source>
</evidence>
<evidence type="ECO:0000259" key="13">
    <source>
        <dbReference type="PROSITE" id="PS50929"/>
    </source>
</evidence>
<feature type="compositionally biased region" description="Basic residues" evidence="10">
    <location>
        <begin position="1798"/>
        <end position="1815"/>
    </location>
</feature>
<keyword evidence="5" id="KW-0999">Mitochondrion inner membrane</keyword>
<comment type="subcellular location">
    <subcellularLocation>
        <location evidence="1">Membrane</location>
        <topology evidence="1">Multi-pass membrane protein</topology>
    </subcellularLocation>
</comment>
<feature type="region of interest" description="Disordered" evidence="10">
    <location>
        <begin position="957"/>
        <end position="980"/>
    </location>
</feature>
<keyword evidence="7 11" id="KW-1133">Transmembrane helix</keyword>
<feature type="domain" description="ABC transporter" evidence="12">
    <location>
        <begin position="1343"/>
        <end position="1579"/>
    </location>
</feature>
<feature type="region of interest" description="Disordered" evidence="10">
    <location>
        <begin position="1620"/>
        <end position="1815"/>
    </location>
</feature>
<dbReference type="OrthoDB" id="6500128at2759"/>
<evidence type="ECO:0000256" key="11">
    <source>
        <dbReference type="SAM" id="Phobius"/>
    </source>
</evidence>
<evidence type="ECO:0000313" key="14">
    <source>
        <dbReference type="EMBL" id="KAF5370735.1"/>
    </source>
</evidence>
<dbReference type="GO" id="GO:0000041">
    <property type="term" value="P:transition metal ion transport"/>
    <property type="evidence" value="ECO:0007669"/>
    <property type="project" value="UniProtKB-ARBA"/>
</dbReference>
<dbReference type="GO" id="GO:0140359">
    <property type="term" value="F:ABC-type transporter activity"/>
    <property type="evidence" value="ECO:0007669"/>
    <property type="project" value="InterPro"/>
</dbReference>
<dbReference type="InterPro" id="IPR036640">
    <property type="entry name" value="ABC1_TM_sf"/>
</dbReference>
<dbReference type="Pfam" id="PF00005">
    <property type="entry name" value="ABC_tran"/>
    <property type="match status" value="1"/>
</dbReference>
<dbReference type="CDD" id="cd03253">
    <property type="entry name" value="ABCC_ATM1_transporter"/>
    <property type="match status" value="1"/>
</dbReference>
<dbReference type="GO" id="GO:0005524">
    <property type="term" value="F:ATP binding"/>
    <property type="evidence" value="ECO:0007669"/>
    <property type="project" value="UniProtKB-KW"/>
</dbReference>
<keyword evidence="4" id="KW-0547">Nucleotide-binding</keyword>
<sequence length="1815" mass="200665">MTRRVNRLLRPLRTRCATLAALDSVRLQSSVVMTYSHAKPISNTGLAPLTVLESDSSRLSLTTNQSYPTQELARRTHAVCDAFRIIVEKTQSLCKDSSSREMMSLTTMCSIVVGQNIEPDTDPTNSTLEEDQSVEVLSSLYESVPPSYRGWTLISHALELVLDTCLHNATLLQVLLDITTSQGLRYHSKIILRQLLRLALSSPSPTRLPNICHPEHSDFFVKHISNWERRLGGYSIKSFCDIFASVMEEVQSNAINAWSSKATTKLLYYHRRKPLCVTPIGCGLVRFLWSSKSDEVCDIPITPSVLSSHLPRTAALRRTLQDWLISVLSRLAHSLKSQDDDGQELESTIMLMETCYQSGAHKGPTLSKEFLPPNEDTAHIIVSLATLLLSYVQDCHVRLHTSLLQALLQDVEPRTSTYGPLISQAFLASSGVEDFQESVCRYATALRSRGLLQLEASLWSCALREIERIESGTWDSNVRNAAKRCRQVLMECVETSEKCFGQMVDPRGNEWEWEPTIECWIRKQPEGMRSAGRSERKRRADSEDTDSDDERGKRAKNIITSSFVAVHIPADCLRAEVRNSSHTFNMTSKKDTRAFPPSGVLRDLALLRTSDIQLSSLLPNSIPHTGEDAPDLGRSYTFVAEARRAIKAHDSNAVEGQADRLERVRGGLEEALKGLDQDTATQVGKKKVALPITPLMEGLGRGLEYEVAVEGRVESEGLHIMTGELSAACLLADKYTKKDLFSDDEDATLSLFSLRPAPPQSPSPITLVVRADRIPRRAVILLLLSLASFTYLGDGLAFVIYAIIQKHWPWPSGVEINAILGVVSFSGLAALGSWKDVHSVDIWTLKRLRLAVALSLALDIALVVLLGLHSSRIGSPSLPTRVLLHLAFPIFRVLLLLPLFAALSTPRIVYTSVSPEGVEELPTDTSLLLPQDATSQSSTGLLTVPGLTADQSKYGTFRPSRSQLQQSAPTTRTASPSPGNVKYRAQVEQKVEISPEPSWSEMWQRLKRLSPYLWPSKSRSLQFIAILCLVILALGRVVNLIVPFAYGEIVKVFEGRSDWSLWTLLAIYVVMRFLQGSGGLSALRDSIWAPVMQYSDREMSQLSFNHLLNLSFAFHTRRKTGEILRVLDRGAVINHTLELILFNLVPTFVDIILALIIFVVKFEWTLALVLFIVMTAYVSASVVLTRWRTRVRRQMNERDVITRGIHTDCLLNYETVKYFGGEEHEAARYQEAIREYQALEYKVIVSLNLLNLVQNFIITSGLLVGSMIVALRITQGRADASMFIVFITYLAQLYGPLNQLGYTYRSMNQSLVDTEKLLKLLNESTDVNDMPNAPDLVVENGEIEFDNVSFSYDGRTTALKGVSFKVPKNSSVALVGESGSGKSTILRLLFRFYDLAEGQGRILIDGKDIREVTQNSLRRAIGVVPQDSVLFNTTIRYNIGYGKFGASDAEIENAASNAHMHDRIMSFPQGYDTVVGERGVRLSGGEKQRVSIARTLLKNPPILLLDEATSALDTSTERDIQKALQNLMTGRSSLSIAHRLSTIAGADLILVLKDGQIVEQGSHKELLAQDGIFASMWAEQVSATDDAAISVRSIKPEVTGYSVGTAEPIDTGATVEEQNLVQSPEPEQPGSEPEAPVTTEPEEPVTTEPEELPAVPPKETEPTMAPIAFPTSEDEPARETTSPISPDDTLSFPTSPVLAPPTPGVTFEPANHPSRSGTPDPDSEPKRKRISSQNFQRIARRISISTGRKEGSVSSMIPGFMKKEKETSNRASTDDAAEGSLRGSTGSPAPSVTDEGKKKKKSGKKEKKRTSTSEQ</sequence>
<feature type="region of interest" description="Disordered" evidence="10">
    <location>
        <begin position="528"/>
        <end position="554"/>
    </location>
</feature>
<keyword evidence="5" id="KW-0496">Mitochondrion</keyword>
<feature type="transmembrane region" description="Helical" evidence="11">
    <location>
        <begin position="1059"/>
        <end position="1083"/>
    </location>
</feature>
<dbReference type="Proteomes" id="UP000559256">
    <property type="component" value="Unassembled WGS sequence"/>
</dbReference>
<dbReference type="SUPFAM" id="SSF52540">
    <property type="entry name" value="P-loop containing nucleoside triphosphate hydrolases"/>
    <property type="match status" value="1"/>
</dbReference>
<evidence type="ECO:0000256" key="10">
    <source>
        <dbReference type="SAM" id="MobiDB-lite"/>
    </source>
</evidence>
<feature type="transmembrane region" description="Helical" evidence="11">
    <location>
        <begin position="1252"/>
        <end position="1274"/>
    </location>
</feature>